<dbReference type="RefSeq" id="WP_197527444.1">
    <property type="nucleotide sequence ID" value="NZ_CP036291.1"/>
</dbReference>
<dbReference type="GO" id="GO:0003676">
    <property type="term" value="F:nucleic acid binding"/>
    <property type="evidence" value="ECO:0007669"/>
    <property type="project" value="InterPro"/>
</dbReference>
<evidence type="ECO:0000259" key="1">
    <source>
        <dbReference type="PROSITE" id="PS50994"/>
    </source>
</evidence>
<dbReference type="SUPFAM" id="SSF53098">
    <property type="entry name" value="Ribonuclease H-like"/>
    <property type="match status" value="1"/>
</dbReference>
<dbReference type="InterPro" id="IPR012337">
    <property type="entry name" value="RNaseH-like_sf"/>
</dbReference>
<dbReference type="KEGG" id="pnd:Pla175_23270"/>
<dbReference type="GO" id="GO:0015074">
    <property type="term" value="P:DNA integration"/>
    <property type="evidence" value="ECO:0007669"/>
    <property type="project" value="InterPro"/>
</dbReference>
<dbReference type="Pfam" id="PF00665">
    <property type="entry name" value="rve"/>
    <property type="match status" value="1"/>
</dbReference>
<accession>A0A518DBV4</accession>
<dbReference type="PROSITE" id="PS50994">
    <property type="entry name" value="INTEGRASE"/>
    <property type="match status" value="1"/>
</dbReference>
<sequence>MLDYVQKWSTRTELPAKQLVRWIGLGTSKFYDWKQRYGRANEHNALVPRDHWLQAWEKDAILAFHAESACGGLEGYRRLTYLMMDQDVVAVSPATVYRVLRAHGCFERWNRPASGKGTGFGQPLAPHEHWHCDISYVNVCGTFYYLISVLDGASRYLVHWELRESMTEADVEVTLQRAREAFPEAIPFKLAPSRPTG</sequence>
<feature type="domain" description="Integrase catalytic" evidence="1">
    <location>
        <begin position="122"/>
        <end position="197"/>
    </location>
</feature>
<dbReference type="Proteomes" id="UP000317429">
    <property type="component" value="Chromosome"/>
</dbReference>
<dbReference type="EMBL" id="CP036291">
    <property type="protein sequence ID" value="QDU88943.1"/>
    <property type="molecule type" value="Genomic_DNA"/>
</dbReference>
<evidence type="ECO:0000313" key="3">
    <source>
        <dbReference type="Proteomes" id="UP000317429"/>
    </source>
</evidence>
<gene>
    <name evidence="2" type="ORF">Pla175_23270</name>
</gene>
<organism evidence="2 3">
    <name type="scientific">Pirellulimonas nuda</name>
    <dbReference type="NCBI Taxonomy" id="2528009"/>
    <lineage>
        <taxon>Bacteria</taxon>
        <taxon>Pseudomonadati</taxon>
        <taxon>Planctomycetota</taxon>
        <taxon>Planctomycetia</taxon>
        <taxon>Pirellulales</taxon>
        <taxon>Lacipirellulaceae</taxon>
        <taxon>Pirellulimonas</taxon>
    </lineage>
</organism>
<protein>
    <submittedName>
        <fullName evidence="2">Integrase core domain protein</fullName>
    </submittedName>
</protein>
<dbReference type="InterPro" id="IPR001584">
    <property type="entry name" value="Integrase_cat-core"/>
</dbReference>
<dbReference type="InterPro" id="IPR036397">
    <property type="entry name" value="RNaseH_sf"/>
</dbReference>
<reference evidence="2 3" key="1">
    <citation type="submission" date="2019-02" db="EMBL/GenBank/DDBJ databases">
        <title>Deep-cultivation of Planctomycetes and their phenomic and genomic characterization uncovers novel biology.</title>
        <authorList>
            <person name="Wiegand S."/>
            <person name="Jogler M."/>
            <person name="Boedeker C."/>
            <person name="Pinto D."/>
            <person name="Vollmers J."/>
            <person name="Rivas-Marin E."/>
            <person name="Kohn T."/>
            <person name="Peeters S.H."/>
            <person name="Heuer A."/>
            <person name="Rast P."/>
            <person name="Oberbeckmann S."/>
            <person name="Bunk B."/>
            <person name="Jeske O."/>
            <person name="Meyerdierks A."/>
            <person name="Storesund J.E."/>
            <person name="Kallscheuer N."/>
            <person name="Luecker S."/>
            <person name="Lage O.M."/>
            <person name="Pohl T."/>
            <person name="Merkel B.J."/>
            <person name="Hornburger P."/>
            <person name="Mueller R.-W."/>
            <person name="Bruemmer F."/>
            <person name="Labrenz M."/>
            <person name="Spormann A.M."/>
            <person name="Op den Camp H."/>
            <person name="Overmann J."/>
            <person name="Amann R."/>
            <person name="Jetten M.S.M."/>
            <person name="Mascher T."/>
            <person name="Medema M.H."/>
            <person name="Devos D.P."/>
            <person name="Kaster A.-K."/>
            <person name="Ovreas L."/>
            <person name="Rohde M."/>
            <person name="Galperin M.Y."/>
            <person name="Jogler C."/>
        </authorList>
    </citation>
    <scope>NUCLEOTIDE SEQUENCE [LARGE SCALE GENOMIC DNA]</scope>
    <source>
        <strain evidence="2 3">Pla175</strain>
    </source>
</reference>
<dbReference type="Gene3D" id="3.30.420.10">
    <property type="entry name" value="Ribonuclease H-like superfamily/Ribonuclease H"/>
    <property type="match status" value="1"/>
</dbReference>
<evidence type="ECO:0000313" key="2">
    <source>
        <dbReference type="EMBL" id="QDU88943.1"/>
    </source>
</evidence>
<name>A0A518DBV4_9BACT</name>
<dbReference type="AlphaFoldDB" id="A0A518DBV4"/>
<keyword evidence="3" id="KW-1185">Reference proteome</keyword>
<proteinExistence type="predicted"/>